<name>A0A6J5VEG5_PRUAR</name>
<dbReference type="Proteomes" id="UP000507222">
    <property type="component" value="Unassembled WGS sequence"/>
</dbReference>
<protein>
    <submittedName>
        <fullName evidence="1">Uncharacterized protein</fullName>
    </submittedName>
</protein>
<reference evidence="1 2" key="1">
    <citation type="submission" date="2020-05" db="EMBL/GenBank/DDBJ databases">
        <authorList>
            <person name="Campoy J."/>
            <person name="Schneeberger K."/>
            <person name="Spophaly S."/>
        </authorList>
    </citation>
    <scope>NUCLEOTIDE SEQUENCE [LARGE SCALE GENOMIC DNA]</scope>
    <source>
        <strain evidence="1">PruArmRojPasFocal</strain>
    </source>
</reference>
<proteinExistence type="predicted"/>
<gene>
    <name evidence="1" type="ORF">CURHAP_LOCUS44067</name>
</gene>
<evidence type="ECO:0000313" key="2">
    <source>
        <dbReference type="Proteomes" id="UP000507222"/>
    </source>
</evidence>
<sequence>MAEAEDDHKIVMESDSRALVDGLKGNLGNRVWTVPRNLNRAAHEAARIGVRAAGVDHWPSWPPLSLV</sequence>
<accession>A0A6J5VEG5</accession>
<dbReference type="AlphaFoldDB" id="A0A6J5VEG5"/>
<evidence type="ECO:0000313" key="1">
    <source>
        <dbReference type="EMBL" id="CAB4286582.1"/>
    </source>
</evidence>
<dbReference type="EMBL" id="CAEKDK010000007">
    <property type="protein sequence ID" value="CAB4286582.1"/>
    <property type="molecule type" value="Genomic_DNA"/>
</dbReference>
<organism evidence="1 2">
    <name type="scientific">Prunus armeniaca</name>
    <name type="common">Apricot</name>
    <name type="synonym">Armeniaca vulgaris</name>
    <dbReference type="NCBI Taxonomy" id="36596"/>
    <lineage>
        <taxon>Eukaryota</taxon>
        <taxon>Viridiplantae</taxon>
        <taxon>Streptophyta</taxon>
        <taxon>Embryophyta</taxon>
        <taxon>Tracheophyta</taxon>
        <taxon>Spermatophyta</taxon>
        <taxon>Magnoliopsida</taxon>
        <taxon>eudicotyledons</taxon>
        <taxon>Gunneridae</taxon>
        <taxon>Pentapetalae</taxon>
        <taxon>rosids</taxon>
        <taxon>fabids</taxon>
        <taxon>Rosales</taxon>
        <taxon>Rosaceae</taxon>
        <taxon>Amygdaloideae</taxon>
        <taxon>Amygdaleae</taxon>
        <taxon>Prunus</taxon>
    </lineage>
</organism>